<name>A0ABW2YM08_9GAMM</name>
<feature type="signal peptide" evidence="5">
    <location>
        <begin position="1"/>
        <end position="21"/>
    </location>
</feature>
<dbReference type="EMBL" id="JBHTIH010000003">
    <property type="protein sequence ID" value="MFD0739403.1"/>
    <property type="molecule type" value="Genomic_DNA"/>
</dbReference>
<evidence type="ECO:0000256" key="3">
    <source>
        <dbReference type="ARBA" id="ARBA00023004"/>
    </source>
</evidence>
<keyword evidence="3 4" id="KW-0408">Iron</keyword>
<feature type="domain" description="Cytochrome c" evidence="6">
    <location>
        <begin position="295"/>
        <end position="399"/>
    </location>
</feature>
<keyword evidence="1 4" id="KW-0349">Heme</keyword>
<accession>A0ABW2YM08</accession>
<protein>
    <submittedName>
        <fullName evidence="7">C-type cytochrome</fullName>
    </submittedName>
</protein>
<keyword evidence="2 4" id="KW-0479">Metal-binding</keyword>
<dbReference type="PANTHER" id="PTHR30600:SF9">
    <property type="entry name" value="BLR7738 PROTEIN"/>
    <property type="match status" value="1"/>
</dbReference>
<evidence type="ECO:0000256" key="1">
    <source>
        <dbReference type="ARBA" id="ARBA00022617"/>
    </source>
</evidence>
<reference evidence="8" key="1">
    <citation type="journal article" date="2019" name="Int. J. Syst. Evol. Microbiol.">
        <title>The Global Catalogue of Microorganisms (GCM) 10K type strain sequencing project: providing services to taxonomists for standard genome sequencing and annotation.</title>
        <authorList>
            <consortium name="The Broad Institute Genomics Platform"/>
            <consortium name="The Broad Institute Genome Sequencing Center for Infectious Disease"/>
            <person name="Wu L."/>
            <person name="Ma J."/>
        </authorList>
    </citation>
    <scope>NUCLEOTIDE SEQUENCE [LARGE SCALE GENOMIC DNA]</scope>
    <source>
        <strain evidence="8">CCUG 55491</strain>
    </source>
</reference>
<dbReference type="PROSITE" id="PS51007">
    <property type="entry name" value="CYTC"/>
    <property type="match status" value="1"/>
</dbReference>
<proteinExistence type="predicted"/>
<evidence type="ECO:0000256" key="5">
    <source>
        <dbReference type="SAM" id="SignalP"/>
    </source>
</evidence>
<evidence type="ECO:0000256" key="2">
    <source>
        <dbReference type="ARBA" id="ARBA00022723"/>
    </source>
</evidence>
<sequence length="399" mass="42412">MSARTSLAVAGTLAGAATLLALNGCAPIASDGGVAATEPTQETEMSPALIAEGQRVFRFDTFGDEQLWTDKLRLHEVVEKNVDPTTALAVGLKVDSAVLPPGILEKVDLKSPATTVALLKMNAVVGLQASVDANNHITRLGVTCALCHSTVDDSVMPGIGRRLDGWPNRDLDVGKIIALSPALPADKKAVYNGWGPGKYDPRYNIDGKNTPLVLPPAYGLAHVKNETYTAEGPISYWNAYVAVTQMGGQGNFADPRLGLDVTHSPDLVTPKLAALRAYQHSLPTPRPPAGSFDTAAASRGRVVFDRSCSSCHVGGNGTDNDAGKLHAPADTGMDGAYAARTTNKAYRTTPLRGLWQHPPYFHDGSAATLDDVVAHYDQARRLQLAAEQKRDLVEYLKSL</sequence>
<organism evidence="7 8">
    <name type="scientific">Lysobacter koreensis</name>
    <dbReference type="NCBI Taxonomy" id="266122"/>
    <lineage>
        <taxon>Bacteria</taxon>
        <taxon>Pseudomonadati</taxon>
        <taxon>Pseudomonadota</taxon>
        <taxon>Gammaproteobacteria</taxon>
        <taxon>Lysobacterales</taxon>
        <taxon>Lysobacteraceae</taxon>
        <taxon>Lysobacter</taxon>
    </lineage>
</organism>
<dbReference type="SUPFAM" id="SSF46626">
    <property type="entry name" value="Cytochrome c"/>
    <property type="match status" value="1"/>
</dbReference>
<keyword evidence="5" id="KW-0732">Signal</keyword>
<evidence type="ECO:0000259" key="6">
    <source>
        <dbReference type="PROSITE" id="PS51007"/>
    </source>
</evidence>
<dbReference type="InterPro" id="IPR036909">
    <property type="entry name" value="Cyt_c-like_dom_sf"/>
</dbReference>
<evidence type="ECO:0000256" key="4">
    <source>
        <dbReference type="PROSITE-ProRule" id="PRU00433"/>
    </source>
</evidence>
<dbReference type="InterPro" id="IPR051395">
    <property type="entry name" value="Cytochrome_c_Peroxidase/MauG"/>
</dbReference>
<gene>
    <name evidence="7" type="ORF">ACFQZQ_08930</name>
</gene>
<dbReference type="Pfam" id="PF00034">
    <property type="entry name" value="Cytochrom_C"/>
    <property type="match status" value="1"/>
</dbReference>
<evidence type="ECO:0000313" key="7">
    <source>
        <dbReference type="EMBL" id="MFD0739403.1"/>
    </source>
</evidence>
<keyword evidence="8" id="KW-1185">Reference proteome</keyword>
<dbReference type="Gene3D" id="1.10.760.10">
    <property type="entry name" value="Cytochrome c-like domain"/>
    <property type="match status" value="1"/>
</dbReference>
<feature type="chain" id="PRO_5046557938" evidence="5">
    <location>
        <begin position="22"/>
        <end position="399"/>
    </location>
</feature>
<comment type="caution">
    <text evidence="7">The sequence shown here is derived from an EMBL/GenBank/DDBJ whole genome shotgun (WGS) entry which is preliminary data.</text>
</comment>
<dbReference type="Proteomes" id="UP001597090">
    <property type="component" value="Unassembled WGS sequence"/>
</dbReference>
<dbReference type="PANTHER" id="PTHR30600">
    <property type="entry name" value="CYTOCHROME C PEROXIDASE-RELATED"/>
    <property type="match status" value="1"/>
</dbReference>
<evidence type="ECO:0000313" key="8">
    <source>
        <dbReference type="Proteomes" id="UP001597090"/>
    </source>
</evidence>
<dbReference type="RefSeq" id="WP_386812401.1">
    <property type="nucleotide sequence ID" value="NZ_JBHTIH010000003.1"/>
</dbReference>
<dbReference type="InterPro" id="IPR009056">
    <property type="entry name" value="Cyt_c-like_dom"/>
</dbReference>